<evidence type="ECO:0000313" key="2">
    <source>
        <dbReference type="EMBL" id="EIW75243.1"/>
    </source>
</evidence>
<reference evidence="3" key="1">
    <citation type="journal article" date="2012" name="Science">
        <title>The Paleozoic origin of enzymatic lignin decomposition reconstructed from 31 fungal genomes.</title>
        <authorList>
            <person name="Floudas D."/>
            <person name="Binder M."/>
            <person name="Riley R."/>
            <person name="Barry K."/>
            <person name="Blanchette R.A."/>
            <person name="Henrissat B."/>
            <person name="Martinez A.T."/>
            <person name="Otillar R."/>
            <person name="Spatafora J.W."/>
            <person name="Yadav J.S."/>
            <person name="Aerts A."/>
            <person name="Benoit I."/>
            <person name="Boyd A."/>
            <person name="Carlson A."/>
            <person name="Copeland A."/>
            <person name="Coutinho P.M."/>
            <person name="de Vries R.P."/>
            <person name="Ferreira P."/>
            <person name="Findley K."/>
            <person name="Foster B."/>
            <person name="Gaskell J."/>
            <person name="Glotzer D."/>
            <person name="Gorecki P."/>
            <person name="Heitman J."/>
            <person name="Hesse C."/>
            <person name="Hori C."/>
            <person name="Igarashi K."/>
            <person name="Jurgens J.A."/>
            <person name="Kallen N."/>
            <person name="Kersten P."/>
            <person name="Kohler A."/>
            <person name="Kuees U."/>
            <person name="Kumar T.K.A."/>
            <person name="Kuo A."/>
            <person name="LaButti K."/>
            <person name="Larrondo L.F."/>
            <person name="Lindquist E."/>
            <person name="Ling A."/>
            <person name="Lombard V."/>
            <person name="Lucas S."/>
            <person name="Lundell T."/>
            <person name="Martin R."/>
            <person name="McLaughlin D.J."/>
            <person name="Morgenstern I."/>
            <person name="Morin E."/>
            <person name="Murat C."/>
            <person name="Nagy L.G."/>
            <person name="Nolan M."/>
            <person name="Ohm R.A."/>
            <person name="Patyshakuliyeva A."/>
            <person name="Rokas A."/>
            <person name="Ruiz-Duenas F.J."/>
            <person name="Sabat G."/>
            <person name="Salamov A."/>
            <person name="Samejima M."/>
            <person name="Schmutz J."/>
            <person name="Slot J.C."/>
            <person name="St John F."/>
            <person name="Stenlid J."/>
            <person name="Sun H."/>
            <person name="Sun S."/>
            <person name="Syed K."/>
            <person name="Tsang A."/>
            <person name="Wiebenga A."/>
            <person name="Young D."/>
            <person name="Pisabarro A."/>
            <person name="Eastwood D.C."/>
            <person name="Martin F."/>
            <person name="Cullen D."/>
            <person name="Grigoriev I.V."/>
            <person name="Hibbett D.S."/>
        </authorList>
    </citation>
    <scope>NUCLEOTIDE SEQUENCE [LARGE SCALE GENOMIC DNA]</scope>
    <source>
        <strain evidence="3">RWD-64-598 SS2</strain>
    </source>
</reference>
<dbReference type="GeneID" id="19210970"/>
<dbReference type="Proteomes" id="UP000053558">
    <property type="component" value="Unassembled WGS sequence"/>
</dbReference>
<gene>
    <name evidence="2" type="ORF">CONPUDRAFT_85505</name>
</gene>
<name>A0A5M3M868_CONPW</name>
<comment type="caution">
    <text evidence="2">The sequence shown here is derived from an EMBL/GenBank/DDBJ whole genome shotgun (WGS) entry which is preliminary data.</text>
</comment>
<dbReference type="AlphaFoldDB" id="A0A5M3M868"/>
<sequence length="57" mass="6136">MPPSARSDFISQQSVLSVHQPDDSVRCARSEDLIGPGTPGNPNPYRASRGGAERLTR</sequence>
<accession>A0A5M3M868</accession>
<dbReference type="RefSeq" id="XP_007774657.1">
    <property type="nucleotide sequence ID" value="XM_007776467.1"/>
</dbReference>
<organism evidence="2 3">
    <name type="scientific">Coniophora puteana (strain RWD-64-598)</name>
    <name type="common">Brown rot fungus</name>
    <dbReference type="NCBI Taxonomy" id="741705"/>
    <lineage>
        <taxon>Eukaryota</taxon>
        <taxon>Fungi</taxon>
        <taxon>Dikarya</taxon>
        <taxon>Basidiomycota</taxon>
        <taxon>Agaricomycotina</taxon>
        <taxon>Agaricomycetes</taxon>
        <taxon>Agaricomycetidae</taxon>
        <taxon>Boletales</taxon>
        <taxon>Coniophorineae</taxon>
        <taxon>Coniophoraceae</taxon>
        <taxon>Coniophora</taxon>
    </lineage>
</organism>
<evidence type="ECO:0000256" key="1">
    <source>
        <dbReference type="SAM" id="MobiDB-lite"/>
    </source>
</evidence>
<feature type="compositionally biased region" description="Basic and acidic residues" evidence="1">
    <location>
        <begin position="20"/>
        <end position="32"/>
    </location>
</feature>
<proteinExistence type="predicted"/>
<keyword evidence="3" id="KW-1185">Reference proteome</keyword>
<protein>
    <submittedName>
        <fullName evidence="2">Uncharacterized protein</fullName>
    </submittedName>
</protein>
<dbReference type="KEGG" id="cput:CONPUDRAFT_85505"/>
<feature type="region of interest" description="Disordered" evidence="1">
    <location>
        <begin position="1"/>
        <end position="57"/>
    </location>
</feature>
<dbReference type="EMBL" id="JH711589">
    <property type="protein sequence ID" value="EIW75243.1"/>
    <property type="molecule type" value="Genomic_DNA"/>
</dbReference>
<evidence type="ECO:0000313" key="3">
    <source>
        <dbReference type="Proteomes" id="UP000053558"/>
    </source>
</evidence>